<dbReference type="PANTHER" id="PTHR43673:SF2">
    <property type="entry name" value="NITROREDUCTASE"/>
    <property type="match status" value="1"/>
</dbReference>
<dbReference type="Proteomes" id="UP000182089">
    <property type="component" value="Unassembled WGS sequence"/>
</dbReference>
<comment type="similarity">
    <text evidence="2">Belongs to the nitroreductase family.</text>
</comment>
<evidence type="ECO:0000256" key="2">
    <source>
        <dbReference type="ARBA" id="ARBA00007118"/>
    </source>
</evidence>
<keyword evidence="4" id="KW-0288">FMN</keyword>
<keyword evidence="5" id="KW-0560">Oxidoreductase</keyword>
<sequence>MEFNDVLATRQAVRDYKDEDVTEEQLQAVLDAGKSAPVGMGEFGKFKINVVTNPIYLSFIQRAASKRFGRDEMLYGAPVFIFVSAAGDDDPMAHASAATIVENMVLEAYNQGLGACHIWGVTGALAQDPDTCEKIGLIEDQIPLGGLVVGVPYQKLEKRPMQERIEVNFFR</sequence>
<reference evidence="7 8" key="1">
    <citation type="submission" date="2016-10" db="EMBL/GenBank/DDBJ databases">
        <authorList>
            <person name="Varghese N."/>
            <person name="Submissions S."/>
        </authorList>
    </citation>
    <scope>NUCLEOTIDE SEQUENCE [LARGE SCALE GENOMIC DNA]</scope>
    <source>
        <strain evidence="7 8">WC1T17</strain>
    </source>
</reference>
<evidence type="ECO:0000313" key="7">
    <source>
        <dbReference type="EMBL" id="SEN01493.1"/>
    </source>
</evidence>
<name>A0ABY1AEX5_9LACO</name>
<protein>
    <submittedName>
        <fullName evidence="7">Nitroreductase</fullName>
    </submittedName>
</protein>
<comment type="cofactor">
    <cofactor evidence="1">
        <name>FMN</name>
        <dbReference type="ChEBI" id="CHEBI:58210"/>
    </cofactor>
</comment>
<dbReference type="InterPro" id="IPR000415">
    <property type="entry name" value="Nitroreductase-like"/>
</dbReference>
<dbReference type="InterPro" id="IPR029479">
    <property type="entry name" value="Nitroreductase"/>
</dbReference>
<evidence type="ECO:0000259" key="6">
    <source>
        <dbReference type="Pfam" id="PF00881"/>
    </source>
</evidence>
<dbReference type="EMBL" id="FOCC01000020">
    <property type="protein sequence ID" value="SEN01493.1"/>
    <property type="molecule type" value="Genomic_DNA"/>
</dbReference>
<evidence type="ECO:0000256" key="5">
    <source>
        <dbReference type="ARBA" id="ARBA00023002"/>
    </source>
</evidence>
<accession>A0ABY1AEX5</accession>
<feature type="domain" description="Nitroreductase" evidence="6">
    <location>
        <begin position="8"/>
        <end position="150"/>
    </location>
</feature>
<proteinExistence type="inferred from homology"/>
<dbReference type="PANTHER" id="PTHR43673">
    <property type="entry name" value="NAD(P)H NITROREDUCTASE YDGI-RELATED"/>
    <property type="match status" value="1"/>
</dbReference>
<evidence type="ECO:0000256" key="1">
    <source>
        <dbReference type="ARBA" id="ARBA00001917"/>
    </source>
</evidence>
<gene>
    <name evidence="7" type="ORF">SAMN05216431_12022</name>
</gene>
<evidence type="ECO:0000256" key="4">
    <source>
        <dbReference type="ARBA" id="ARBA00022643"/>
    </source>
</evidence>
<evidence type="ECO:0000256" key="3">
    <source>
        <dbReference type="ARBA" id="ARBA00022630"/>
    </source>
</evidence>
<organism evidence="7 8">
    <name type="scientific">Ligilactobacillus ruminis</name>
    <dbReference type="NCBI Taxonomy" id="1623"/>
    <lineage>
        <taxon>Bacteria</taxon>
        <taxon>Bacillati</taxon>
        <taxon>Bacillota</taxon>
        <taxon>Bacilli</taxon>
        <taxon>Lactobacillales</taxon>
        <taxon>Lactobacillaceae</taxon>
        <taxon>Ligilactobacillus</taxon>
    </lineage>
</organism>
<keyword evidence="3" id="KW-0285">Flavoprotein</keyword>
<dbReference type="Gene3D" id="3.40.109.10">
    <property type="entry name" value="NADH Oxidase"/>
    <property type="match status" value="1"/>
</dbReference>
<comment type="caution">
    <text evidence="7">The sequence shown here is derived from an EMBL/GenBank/DDBJ whole genome shotgun (WGS) entry which is preliminary data.</text>
</comment>
<evidence type="ECO:0000313" key="8">
    <source>
        <dbReference type="Proteomes" id="UP000182089"/>
    </source>
</evidence>
<dbReference type="Pfam" id="PF00881">
    <property type="entry name" value="Nitroreductase"/>
    <property type="match status" value="1"/>
</dbReference>
<dbReference type="SUPFAM" id="SSF55469">
    <property type="entry name" value="FMN-dependent nitroreductase-like"/>
    <property type="match status" value="1"/>
</dbReference>